<evidence type="ECO:0000259" key="16">
    <source>
        <dbReference type="PROSITE" id="PS50110"/>
    </source>
</evidence>
<evidence type="ECO:0000259" key="15">
    <source>
        <dbReference type="PROSITE" id="PS50109"/>
    </source>
</evidence>
<dbReference type="InterPro" id="IPR013654">
    <property type="entry name" value="PAS_2"/>
</dbReference>
<dbReference type="InterPro" id="IPR036097">
    <property type="entry name" value="HisK_dim/P_sf"/>
</dbReference>
<dbReference type="InterPro" id="IPR003661">
    <property type="entry name" value="HisK_dim/P_dom"/>
</dbReference>
<evidence type="ECO:0000256" key="7">
    <source>
        <dbReference type="ARBA" id="ARBA00022679"/>
    </source>
</evidence>
<dbReference type="SUPFAM" id="SSF47384">
    <property type="entry name" value="Homodimeric domain of signal transducing histidine kinase"/>
    <property type="match status" value="1"/>
</dbReference>
<dbReference type="InterPro" id="IPR001789">
    <property type="entry name" value="Sig_transdc_resp-reg_receiver"/>
</dbReference>
<evidence type="ECO:0000313" key="17">
    <source>
        <dbReference type="EMBL" id="AFZ25472.1"/>
    </source>
</evidence>
<sequence>MENTEVTISELIDISNCDQEQIHIPGHIQPHGLLLALQEPHLKILQVSENTNQLFGIPAEFLLGQNLTCLLSHEQIKFITDALTQDNLAFVHLFEIKTEASKSPHSFLGMLHRSHDVLILELEPHSSTETSLCLEKYHQLEKAVSSISNASNLDKLFHIIAQEVKNITQFDRVMLYRFEADYSGVVIAEDKQSNLESYLGLHYPATDIPTQARKFYYENLLRVIPDINYQPVKIIPTNHPLTDRPLDLSGALLRSISPLHVEYLQNMGVAASMSISLINENRLWGLIACHHYTPKYIDYDIRKTCEFIGQFASLELLHQQESLLNFYRQQVKLIQVQLSQNLGNKLDYIGNVFQRNESSVLNLVRSTGAAILLEGQLILIGNTPSESDTQELVTWLQNQNQQEIYYTDSLPQLYPNARNFQDIASGILAISIILNQRSYHIIWFRPEQIQIVHWAGNPNKPTSITSDNNLRLTPRKSFELWKETVQEKSLPWQPFAIEVAQEMRNNLMLAALEFSQMALQEAAQQAEIANRAKSHFLAKMSHELRTPLNAILGFTQLITRNGSLSPEDQENLDIINRSGEHLLILISDVLEMSKIEAGQLTLNESYFDLHRLIYSIQEMLALKASDKGLSLVTEIAENVSQFVCGDEGKLRQILINLIGNAVKFTIVGYIALRVSYPSTSSSLATDQGKIVVEFELEDTGPGIAIDDLGLIFEAFVQAKSGRQFMQGTGLGLAISRQFARLMGGDVTVRSILGHGSTFTCQVQLTQVDTVDVLHPTQPTRRVIGLQPGQPNYRILVVEDVPENRQLIVKLLKSVGFEVRAAENGLEAIDICQEWEPHFIWMDIQMPVMDGREATQRIRAITQRKDLKIIALTASAFEEDRKAILEIGCDDFVTKPFEETILFDKMAHYLSLRYIYAENNQQKLPEAKIQYQQLTLSDLQVMPTAWISQVHEAALIIDDTKLYELFAQIPEDQHQLADALKNLVENFHVGTIINLTSLP</sequence>
<dbReference type="SMART" id="SM00448">
    <property type="entry name" value="REC"/>
    <property type="match status" value="1"/>
</dbReference>
<dbReference type="eggNOG" id="COG4251">
    <property type="taxonomic scope" value="Bacteria"/>
</dbReference>
<dbReference type="Gene3D" id="3.40.50.2300">
    <property type="match status" value="1"/>
</dbReference>
<dbReference type="SMART" id="SM00065">
    <property type="entry name" value="GAF"/>
    <property type="match status" value="1"/>
</dbReference>
<dbReference type="Pfam" id="PF00512">
    <property type="entry name" value="HisKA"/>
    <property type="match status" value="1"/>
</dbReference>
<dbReference type="InterPro" id="IPR036890">
    <property type="entry name" value="HATPase_C_sf"/>
</dbReference>
<dbReference type="InterPro" id="IPR013515">
    <property type="entry name" value="Phytochrome_cen-reg"/>
</dbReference>
<dbReference type="InterPro" id="IPR029016">
    <property type="entry name" value="GAF-like_dom_sf"/>
</dbReference>
<dbReference type="Gene3D" id="3.30.565.10">
    <property type="entry name" value="Histidine kinase-like ATPase, C-terminal domain"/>
    <property type="match status" value="1"/>
</dbReference>
<dbReference type="InterPro" id="IPR003594">
    <property type="entry name" value="HATPase_dom"/>
</dbReference>
<dbReference type="RefSeq" id="WP_015208721.1">
    <property type="nucleotide sequence ID" value="NC_019757.1"/>
</dbReference>
<dbReference type="SUPFAM" id="SSF55781">
    <property type="entry name" value="GAF domain-like"/>
    <property type="match status" value="2"/>
</dbReference>
<dbReference type="eggNOG" id="COG0745">
    <property type="taxonomic scope" value="Bacteria"/>
</dbReference>
<gene>
    <name evidence="17" type="ORF">Cylst_3320</name>
</gene>
<dbReference type="OrthoDB" id="9760752at2"/>
<dbReference type="SMART" id="SM00387">
    <property type="entry name" value="HATPase_c"/>
    <property type="match status" value="1"/>
</dbReference>
<dbReference type="PANTHER" id="PTHR45339">
    <property type="entry name" value="HYBRID SIGNAL TRANSDUCTION HISTIDINE KINASE J"/>
    <property type="match status" value="1"/>
</dbReference>
<evidence type="ECO:0000256" key="3">
    <source>
        <dbReference type="ARBA" id="ARBA00012438"/>
    </source>
</evidence>
<dbReference type="GO" id="GO:0006355">
    <property type="term" value="P:regulation of DNA-templated transcription"/>
    <property type="evidence" value="ECO:0007669"/>
    <property type="project" value="InterPro"/>
</dbReference>
<dbReference type="FunFam" id="3.30.565.10:FF:000010">
    <property type="entry name" value="Sensor histidine kinase RcsC"/>
    <property type="match status" value="1"/>
</dbReference>
<reference evidence="17 18" key="1">
    <citation type="submission" date="2012-06" db="EMBL/GenBank/DDBJ databases">
        <title>Finished chromosome of genome of Cylindrospermum stagnale PCC 7417.</title>
        <authorList>
            <consortium name="US DOE Joint Genome Institute"/>
            <person name="Gugger M."/>
            <person name="Coursin T."/>
            <person name="Rippka R."/>
            <person name="Tandeau De Marsac N."/>
            <person name="Huntemann M."/>
            <person name="Wei C.-L."/>
            <person name="Han J."/>
            <person name="Detter J.C."/>
            <person name="Han C."/>
            <person name="Tapia R."/>
            <person name="Chen A."/>
            <person name="Kyrpides N."/>
            <person name="Mavromatis K."/>
            <person name="Markowitz V."/>
            <person name="Szeto E."/>
            <person name="Ivanova N."/>
            <person name="Pagani I."/>
            <person name="Pati A."/>
            <person name="Goodwin L."/>
            <person name="Nordberg H.P."/>
            <person name="Cantor M.N."/>
            <person name="Hua S.X."/>
            <person name="Woyke T."/>
            <person name="Kerfeld C.A."/>
        </authorList>
    </citation>
    <scope>NUCLEOTIDE SEQUENCE [LARGE SCALE GENOMIC DNA]</scope>
    <source>
        <strain evidence="17 18">PCC 7417</strain>
    </source>
</reference>
<organism evidence="17 18">
    <name type="scientific">Cylindrospermum stagnale PCC 7417</name>
    <dbReference type="NCBI Taxonomy" id="56107"/>
    <lineage>
        <taxon>Bacteria</taxon>
        <taxon>Bacillati</taxon>
        <taxon>Cyanobacteriota</taxon>
        <taxon>Cyanophyceae</taxon>
        <taxon>Nostocales</taxon>
        <taxon>Nostocaceae</taxon>
        <taxon>Cylindrospermum</taxon>
    </lineage>
</organism>
<keyword evidence="8 17" id="KW-0418">Kinase</keyword>
<dbReference type="PATRIC" id="fig|56107.3.peg.3637"/>
<dbReference type="Pfam" id="PF08446">
    <property type="entry name" value="PAS_2"/>
    <property type="match status" value="1"/>
</dbReference>
<evidence type="ECO:0000256" key="13">
    <source>
        <dbReference type="PROSITE-ProRule" id="PRU00169"/>
    </source>
</evidence>
<keyword evidence="6" id="KW-0716">Sensory transduction</keyword>
<dbReference type="Pfam" id="PF00072">
    <property type="entry name" value="Response_reg"/>
    <property type="match status" value="1"/>
</dbReference>
<protein>
    <recommendedName>
        <fullName evidence="12">Circadian input-output histidine kinase CikA</fullName>
        <ecNumber evidence="3">2.7.13.3</ecNumber>
    </recommendedName>
</protein>
<dbReference type="CDD" id="cd17546">
    <property type="entry name" value="REC_hyHK_CKI1_RcsC-like"/>
    <property type="match status" value="1"/>
</dbReference>
<dbReference type="PROSITE" id="PS50110">
    <property type="entry name" value="RESPONSE_REGULATORY"/>
    <property type="match status" value="1"/>
</dbReference>
<feature type="domain" description="Phytochrome chromophore attachment site" evidence="14">
    <location>
        <begin position="152"/>
        <end position="310"/>
    </location>
</feature>
<dbReference type="EMBL" id="CP003642">
    <property type="protein sequence ID" value="AFZ25472.1"/>
    <property type="molecule type" value="Genomic_DNA"/>
</dbReference>
<dbReference type="PROSITE" id="PS50046">
    <property type="entry name" value="PHYTOCHROME_2"/>
    <property type="match status" value="1"/>
</dbReference>
<dbReference type="CDD" id="cd00082">
    <property type="entry name" value="HisKA"/>
    <property type="match status" value="1"/>
</dbReference>
<dbReference type="HOGENOM" id="CLU_000445_50_1_3"/>
<evidence type="ECO:0000256" key="1">
    <source>
        <dbReference type="ARBA" id="ARBA00000085"/>
    </source>
</evidence>
<dbReference type="Proteomes" id="UP000010475">
    <property type="component" value="Chromosome"/>
</dbReference>
<dbReference type="Gene3D" id="1.10.287.130">
    <property type="match status" value="1"/>
</dbReference>
<dbReference type="InterPro" id="IPR003018">
    <property type="entry name" value="GAF"/>
</dbReference>
<dbReference type="InterPro" id="IPR005467">
    <property type="entry name" value="His_kinase_dom"/>
</dbReference>
<dbReference type="InterPro" id="IPR011006">
    <property type="entry name" value="CheY-like_superfamily"/>
</dbReference>
<evidence type="ECO:0000256" key="2">
    <source>
        <dbReference type="ARBA" id="ARBA00006402"/>
    </source>
</evidence>
<evidence type="ECO:0000256" key="6">
    <source>
        <dbReference type="ARBA" id="ARBA00022606"/>
    </source>
</evidence>
<evidence type="ECO:0000256" key="4">
    <source>
        <dbReference type="ARBA" id="ARBA00022543"/>
    </source>
</evidence>
<dbReference type="SUPFAM" id="SSF55874">
    <property type="entry name" value="ATPase domain of HSP90 chaperone/DNA topoisomerase II/histidine kinase"/>
    <property type="match status" value="1"/>
</dbReference>
<comment type="similarity">
    <text evidence="2">In the N-terminal section; belongs to the phytochrome family.</text>
</comment>
<dbReference type="AlphaFoldDB" id="K9X150"/>
<dbReference type="InterPro" id="IPR001294">
    <property type="entry name" value="Phytochrome"/>
</dbReference>
<evidence type="ECO:0000256" key="11">
    <source>
        <dbReference type="ARBA" id="ARBA00023170"/>
    </source>
</evidence>
<dbReference type="PRINTS" id="PR01033">
    <property type="entry name" value="PHYTOCHROME"/>
</dbReference>
<dbReference type="SUPFAM" id="SSF55785">
    <property type="entry name" value="PYP-like sensor domain (PAS domain)"/>
    <property type="match status" value="1"/>
</dbReference>
<keyword evidence="9" id="KW-0157">Chromophore</keyword>
<dbReference type="Pfam" id="PF02518">
    <property type="entry name" value="HATPase_c"/>
    <property type="match status" value="1"/>
</dbReference>
<dbReference type="InterPro" id="IPR043150">
    <property type="entry name" value="Phytochrome_PHY_sf"/>
</dbReference>
<evidence type="ECO:0000256" key="12">
    <source>
        <dbReference type="ARBA" id="ARBA00074306"/>
    </source>
</evidence>
<dbReference type="Pfam" id="PF01590">
    <property type="entry name" value="GAF"/>
    <property type="match status" value="1"/>
</dbReference>
<dbReference type="GO" id="GO:0009584">
    <property type="term" value="P:detection of visible light"/>
    <property type="evidence" value="ECO:0007669"/>
    <property type="project" value="InterPro"/>
</dbReference>
<keyword evidence="18" id="KW-1185">Reference proteome</keyword>
<dbReference type="EC" id="2.7.13.3" evidence="3"/>
<keyword evidence="5 13" id="KW-0597">Phosphoprotein</keyword>
<evidence type="ECO:0000256" key="5">
    <source>
        <dbReference type="ARBA" id="ARBA00022553"/>
    </source>
</evidence>
<dbReference type="CDD" id="cd16922">
    <property type="entry name" value="HATPase_EvgS-ArcB-TorS-like"/>
    <property type="match status" value="1"/>
</dbReference>
<dbReference type="KEGG" id="csg:Cylst_3320"/>
<proteinExistence type="inferred from homology"/>
<evidence type="ECO:0000313" key="18">
    <source>
        <dbReference type="Proteomes" id="UP000010475"/>
    </source>
</evidence>
<keyword evidence="4" id="KW-0600">Photoreceptor protein</keyword>
<dbReference type="GO" id="GO:0009881">
    <property type="term" value="F:photoreceptor activity"/>
    <property type="evidence" value="ECO:0007669"/>
    <property type="project" value="UniProtKB-KW"/>
</dbReference>
<dbReference type="Pfam" id="PF00360">
    <property type="entry name" value="PHY"/>
    <property type="match status" value="1"/>
</dbReference>
<evidence type="ECO:0000259" key="14">
    <source>
        <dbReference type="PROSITE" id="PS50046"/>
    </source>
</evidence>
<comment type="catalytic activity">
    <reaction evidence="1">
        <text>ATP + protein L-histidine = ADP + protein N-phospho-L-histidine.</text>
        <dbReference type="EC" id="2.7.13.3"/>
    </reaction>
</comment>
<keyword evidence="7" id="KW-0808">Transferase</keyword>
<dbReference type="Gene3D" id="3.30.450.20">
    <property type="entry name" value="PAS domain"/>
    <property type="match status" value="1"/>
</dbReference>
<evidence type="ECO:0000256" key="9">
    <source>
        <dbReference type="ARBA" id="ARBA00022991"/>
    </source>
</evidence>
<dbReference type="Gene3D" id="3.30.450.40">
    <property type="match status" value="1"/>
</dbReference>
<feature type="domain" description="Response regulatory" evidence="16">
    <location>
        <begin position="793"/>
        <end position="909"/>
    </location>
</feature>
<dbReference type="GO" id="GO:0000155">
    <property type="term" value="F:phosphorelay sensor kinase activity"/>
    <property type="evidence" value="ECO:0007669"/>
    <property type="project" value="InterPro"/>
</dbReference>
<keyword evidence="11" id="KW-0675">Receptor</keyword>
<dbReference type="STRING" id="56107.Cylst_3320"/>
<feature type="domain" description="Histidine kinase" evidence="15">
    <location>
        <begin position="539"/>
        <end position="766"/>
    </location>
</feature>
<feature type="modified residue" description="4-aspartylphosphate" evidence="13">
    <location>
        <position position="842"/>
    </location>
</feature>
<evidence type="ECO:0000256" key="8">
    <source>
        <dbReference type="ARBA" id="ARBA00022777"/>
    </source>
</evidence>
<accession>K9X150</accession>
<evidence type="ECO:0000256" key="10">
    <source>
        <dbReference type="ARBA" id="ARBA00023012"/>
    </source>
</evidence>
<keyword evidence="10" id="KW-0902">Two-component regulatory system</keyword>
<dbReference type="SUPFAM" id="SSF52172">
    <property type="entry name" value="CheY-like"/>
    <property type="match status" value="1"/>
</dbReference>
<dbReference type="InterPro" id="IPR035965">
    <property type="entry name" value="PAS-like_dom_sf"/>
</dbReference>
<dbReference type="PANTHER" id="PTHR45339:SF1">
    <property type="entry name" value="HYBRID SIGNAL TRANSDUCTION HISTIDINE KINASE J"/>
    <property type="match status" value="1"/>
</dbReference>
<dbReference type="PROSITE" id="PS50109">
    <property type="entry name" value="HIS_KIN"/>
    <property type="match status" value="1"/>
</dbReference>
<dbReference type="InterPro" id="IPR016132">
    <property type="entry name" value="Phyto_chromo_attachment"/>
</dbReference>
<dbReference type="SMART" id="SM00388">
    <property type="entry name" value="HisKA"/>
    <property type="match status" value="1"/>
</dbReference>
<name>K9X150_9NOST</name>
<dbReference type="Gene3D" id="3.30.450.270">
    <property type="match status" value="1"/>
</dbReference>